<sequence>MKEWIKLTSAQINQLDRNTPVIVPLGLVEAHGPHLAVSVDINTAEYFSRSVAEATDAILAPCLPYGFADEMREYPGTLGVSAETLMSIIADLCTGFCTQGFKKIIFITGHGANKGPCELAFYRIWKNYPDFKGACWNWWSDCGITGIHHADKGETEVALAVGTPSNMENVKDFKVDKPWYKIRSRFELDPESGGINGNPSEADISHGRQVRDKAVKALIAKVRQAF</sequence>
<keyword evidence="3" id="KW-0378">Hydrolase</keyword>
<comment type="caution">
    <text evidence="6">The sequence shown here is derived from an EMBL/GenBank/DDBJ whole genome shotgun (WGS) entry which is preliminary data.</text>
</comment>
<gene>
    <name evidence="6" type="ORF">QQ020_22695</name>
</gene>
<keyword evidence="7" id="KW-1185">Reference proteome</keyword>
<evidence type="ECO:0000256" key="5">
    <source>
        <dbReference type="ARBA" id="ARBA00024029"/>
    </source>
</evidence>
<dbReference type="Pfam" id="PF02633">
    <property type="entry name" value="Creatininase"/>
    <property type="match status" value="1"/>
</dbReference>
<comment type="similarity">
    <text evidence="5">Belongs to the creatininase superfamily.</text>
</comment>
<keyword evidence="4" id="KW-0862">Zinc</keyword>
<evidence type="ECO:0000256" key="2">
    <source>
        <dbReference type="ARBA" id="ARBA00022723"/>
    </source>
</evidence>
<dbReference type="PANTHER" id="PTHR35005:SF1">
    <property type="entry name" value="2-AMINO-5-FORMYLAMINO-6-RIBOSYLAMINOPYRIMIDIN-4(3H)-ONE 5'-MONOPHOSPHATE DEFORMYLASE"/>
    <property type="match status" value="1"/>
</dbReference>
<dbReference type="EMBL" id="JAUJEB010000005">
    <property type="protein sequence ID" value="MDN5214907.1"/>
    <property type="molecule type" value="Genomic_DNA"/>
</dbReference>
<evidence type="ECO:0000313" key="6">
    <source>
        <dbReference type="EMBL" id="MDN5214907.1"/>
    </source>
</evidence>
<dbReference type="SUPFAM" id="SSF102215">
    <property type="entry name" value="Creatininase"/>
    <property type="match status" value="1"/>
</dbReference>
<name>A0ABT8LD63_9BACT</name>
<reference evidence="6" key="1">
    <citation type="submission" date="2023-06" db="EMBL/GenBank/DDBJ databases">
        <title>Genomic of Agaribacillus aureum.</title>
        <authorList>
            <person name="Wang G."/>
        </authorList>
    </citation>
    <scope>NUCLEOTIDE SEQUENCE</scope>
    <source>
        <strain evidence="6">BMA12</strain>
    </source>
</reference>
<dbReference type="Gene3D" id="3.40.50.10310">
    <property type="entry name" value="Creatininase"/>
    <property type="match status" value="1"/>
</dbReference>
<keyword evidence="2" id="KW-0479">Metal-binding</keyword>
<evidence type="ECO:0000256" key="4">
    <source>
        <dbReference type="ARBA" id="ARBA00022833"/>
    </source>
</evidence>
<accession>A0ABT8LD63</accession>
<evidence type="ECO:0000256" key="3">
    <source>
        <dbReference type="ARBA" id="ARBA00022801"/>
    </source>
</evidence>
<dbReference type="PANTHER" id="PTHR35005">
    <property type="entry name" value="3-DEHYDRO-SCYLLO-INOSOSE HYDROLASE"/>
    <property type="match status" value="1"/>
</dbReference>
<dbReference type="RefSeq" id="WP_346760245.1">
    <property type="nucleotide sequence ID" value="NZ_JAUJEB010000005.1"/>
</dbReference>
<evidence type="ECO:0000256" key="1">
    <source>
        <dbReference type="ARBA" id="ARBA00001947"/>
    </source>
</evidence>
<dbReference type="Proteomes" id="UP001172083">
    <property type="component" value="Unassembled WGS sequence"/>
</dbReference>
<organism evidence="6 7">
    <name type="scientific">Agaribacillus aureus</name>
    <dbReference type="NCBI Taxonomy" id="3051825"/>
    <lineage>
        <taxon>Bacteria</taxon>
        <taxon>Pseudomonadati</taxon>
        <taxon>Bacteroidota</taxon>
        <taxon>Cytophagia</taxon>
        <taxon>Cytophagales</taxon>
        <taxon>Splendidivirgaceae</taxon>
        <taxon>Agaribacillus</taxon>
    </lineage>
</organism>
<evidence type="ECO:0000313" key="7">
    <source>
        <dbReference type="Proteomes" id="UP001172083"/>
    </source>
</evidence>
<dbReference type="InterPro" id="IPR024087">
    <property type="entry name" value="Creatininase-like_sf"/>
</dbReference>
<dbReference type="InterPro" id="IPR003785">
    <property type="entry name" value="Creatininase/forma_Hydrolase"/>
</dbReference>
<proteinExistence type="inferred from homology"/>
<protein>
    <submittedName>
        <fullName evidence="6">Creatininase family protein</fullName>
    </submittedName>
</protein>
<comment type="cofactor">
    <cofactor evidence="1">
        <name>Zn(2+)</name>
        <dbReference type="ChEBI" id="CHEBI:29105"/>
    </cofactor>
</comment>